<proteinExistence type="predicted"/>
<dbReference type="EMBL" id="JAPFQP010000001">
    <property type="protein sequence ID" value="MCX2718717.1"/>
    <property type="molecule type" value="Genomic_DNA"/>
</dbReference>
<sequence length="119" mass="13782">MKNFTFLLMFAIALTGAYAQQKKEQHLNKETNLIEVTYYHNNDQVSQQGTFNLEGRLHGKWISYNEQGVKITEGSYDNGIKTGKWFFWSQDGVKEIIYDNNSIASINESTNKTRLVDKH</sequence>
<evidence type="ECO:0000256" key="1">
    <source>
        <dbReference type="SAM" id="SignalP"/>
    </source>
</evidence>
<comment type="caution">
    <text evidence="2">The sequence shown here is derived from an EMBL/GenBank/DDBJ whole genome shotgun (WGS) entry which is preliminary data.</text>
</comment>
<evidence type="ECO:0000313" key="2">
    <source>
        <dbReference type="EMBL" id="MCX2718717.1"/>
    </source>
</evidence>
<feature type="signal peptide" evidence="1">
    <location>
        <begin position="1"/>
        <end position="19"/>
    </location>
</feature>
<name>A0AAE3MKB6_9FLAO</name>
<organism evidence="2 3">
    <name type="scientific">Lentiprolixibacter aurantiacus</name>
    <dbReference type="NCBI Taxonomy" id="2993939"/>
    <lineage>
        <taxon>Bacteria</taxon>
        <taxon>Pseudomonadati</taxon>
        <taxon>Bacteroidota</taxon>
        <taxon>Flavobacteriia</taxon>
        <taxon>Flavobacteriales</taxon>
        <taxon>Flavobacteriaceae</taxon>
        <taxon>Lentiprolixibacter</taxon>
    </lineage>
</organism>
<protein>
    <submittedName>
        <fullName evidence="2">Nicotinic acid mononucleotide adenyltransferase</fullName>
    </submittedName>
</protein>
<feature type="chain" id="PRO_5042012382" evidence="1">
    <location>
        <begin position="20"/>
        <end position="119"/>
    </location>
</feature>
<dbReference type="SUPFAM" id="SSF82185">
    <property type="entry name" value="Histone H3 K4-specific methyltransferase SET7/9 N-terminal domain"/>
    <property type="match status" value="1"/>
</dbReference>
<gene>
    <name evidence="2" type="ORF">OO016_03785</name>
</gene>
<evidence type="ECO:0000313" key="3">
    <source>
        <dbReference type="Proteomes" id="UP001207116"/>
    </source>
</evidence>
<dbReference type="Proteomes" id="UP001207116">
    <property type="component" value="Unassembled WGS sequence"/>
</dbReference>
<dbReference type="AlphaFoldDB" id="A0AAE3MKB6"/>
<dbReference type="Gene3D" id="3.90.930.1">
    <property type="match status" value="1"/>
</dbReference>
<keyword evidence="1" id="KW-0732">Signal</keyword>
<dbReference type="RefSeq" id="WP_266010961.1">
    <property type="nucleotide sequence ID" value="NZ_JAPFQP010000001.1"/>
</dbReference>
<reference evidence="2" key="1">
    <citation type="submission" date="2022-11" db="EMBL/GenBank/DDBJ databases">
        <title>The characterization of three novel Bacteroidetes species and genomic analysis of their roles in tidal elemental geochemical cycles.</title>
        <authorList>
            <person name="Ma K.-J."/>
        </authorList>
    </citation>
    <scope>NUCLEOTIDE SEQUENCE</scope>
    <source>
        <strain evidence="2">M415</strain>
    </source>
</reference>
<accession>A0AAE3MKB6</accession>
<keyword evidence="3" id="KW-1185">Reference proteome</keyword>